<dbReference type="PANTHER" id="PTHR43235:SF1">
    <property type="entry name" value="GLUTAMINE AMIDOTRANSFERASE PB2B2.05-RELATED"/>
    <property type="match status" value="1"/>
</dbReference>
<name>A0A142CTW3_9EURY</name>
<gene>
    <name evidence="2" type="ORF">A0127_03050</name>
</gene>
<dbReference type="Gene3D" id="3.40.50.880">
    <property type="match status" value="1"/>
</dbReference>
<proteinExistence type="predicted"/>
<dbReference type="GeneID" id="27139490"/>
<organism evidence="2 3">
    <name type="scientific">Thermococcus peptonophilus</name>
    <dbReference type="NCBI Taxonomy" id="53952"/>
    <lineage>
        <taxon>Archaea</taxon>
        <taxon>Methanobacteriati</taxon>
        <taxon>Methanobacteriota</taxon>
        <taxon>Thermococci</taxon>
        <taxon>Thermococcales</taxon>
        <taxon>Thermococcaceae</taxon>
        <taxon>Thermococcus</taxon>
    </lineage>
</organism>
<dbReference type="SUPFAM" id="SSF52317">
    <property type="entry name" value="Class I glutamine amidotransferase-like"/>
    <property type="match status" value="1"/>
</dbReference>
<dbReference type="InterPro" id="IPR029062">
    <property type="entry name" value="Class_I_gatase-like"/>
</dbReference>
<keyword evidence="3" id="KW-1185">Reference proteome</keyword>
<dbReference type="GO" id="GO:0016811">
    <property type="term" value="F:hydrolase activity, acting on carbon-nitrogen (but not peptide) bonds, in linear amides"/>
    <property type="evidence" value="ECO:0007669"/>
    <property type="project" value="InterPro"/>
</dbReference>
<dbReference type="InterPro" id="IPR044668">
    <property type="entry name" value="PuuD-like"/>
</dbReference>
<dbReference type="InterPro" id="IPR011697">
    <property type="entry name" value="Peptidase_C26"/>
</dbReference>
<dbReference type="AlphaFoldDB" id="A0A142CTW3"/>
<dbReference type="PANTHER" id="PTHR43235">
    <property type="entry name" value="GLUTAMINE AMIDOTRANSFERASE PB2B2.05-RELATED"/>
    <property type="match status" value="1"/>
</dbReference>
<evidence type="ECO:0000313" key="3">
    <source>
        <dbReference type="Proteomes" id="UP000073604"/>
    </source>
</evidence>
<dbReference type="KEGG" id="tpep:A0127_03050"/>
<keyword evidence="2" id="KW-0808">Transferase</keyword>
<dbReference type="Proteomes" id="UP000073604">
    <property type="component" value="Chromosome"/>
</dbReference>
<evidence type="ECO:0000256" key="1">
    <source>
        <dbReference type="SAM" id="MobiDB-lite"/>
    </source>
</evidence>
<evidence type="ECO:0000313" key="2">
    <source>
        <dbReference type="EMBL" id="AMQ18215.1"/>
    </source>
</evidence>
<reference evidence="3" key="1">
    <citation type="submission" date="2016-03" db="EMBL/GenBank/DDBJ databases">
        <authorList>
            <person name="Oger P.M."/>
        </authorList>
    </citation>
    <scope>NUCLEOTIDE SEQUENCE [LARGE SCALE GENOMIC DNA]</scope>
    <source>
        <strain evidence="3">OG-1</strain>
    </source>
</reference>
<dbReference type="RefSeq" id="WP_062387819.1">
    <property type="nucleotide sequence ID" value="NZ_CP014750.1"/>
</dbReference>
<dbReference type="EMBL" id="CP014750">
    <property type="protein sequence ID" value="AMQ18215.1"/>
    <property type="molecule type" value="Genomic_DNA"/>
</dbReference>
<feature type="compositionally biased region" description="Polar residues" evidence="1">
    <location>
        <begin position="273"/>
        <end position="283"/>
    </location>
</feature>
<dbReference type="GO" id="GO:0005829">
    <property type="term" value="C:cytosol"/>
    <property type="evidence" value="ECO:0007669"/>
    <property type="project" value="TreeGrafter"/>
</dbReference>
<dbReference type="Pfam" id="PF07722">
    <property type="entry name" value="Peptidase_C26"/>
    <property type="match status" value="1"/>
</dbReference>
<sequence>MRPIIAIIGTSRDGYTLANTYHFRRVLEAGGLPVLFSPEGDPEDVIEVADGILLVEGPDIHPRFYGEDPSPNLRDVDVTKDEFEIALVKLAIEGEIPILGVGRGMQIINVALGGTLYQDVYEIPKAIKHDWEIGRVRPDQKLHTVRVKTDSKLYNILKDVLVIEGTNDAWTWVNSFHHQAVKRVGEGLRQVAFSVDGLIEGIESTDESFVIGVQWQPEYLDEMKVLYEALVKAALGHQERKHEIELIRLEEEAKKRLAQETMEQDETHRTLETTDSLPDTNQT</sequence>
<dbReference type="STRING" id="53952.A0127_03050"/>
<keyword evidence="2" id="KW-0315">Glutamine amidotransferase</keyword>
<protein>
    <submittedName>
        <fullName evidence="2">Glutamine amidotransferase</fullName>
    </submittedName>
</protein>
<dbReference type="GO" id="GO:0016740">
    <property type="term" value="F:transferase activity"/>
    <property type="evidence" value="ECO:0007669"/>
    <property type="project" value="UniProtKB-KW"/>
</dbReference>
<feature type="region of interest" description="Disordered" evidence="1">
    <location>
        <begin position="257"/>
        <end position="283"/>
    </location>
</feature>
<dbReference type="CDD" id="cd01745">
    <property type="entry name" value="GATase1_2"/>
    <property type="match status" value="1"/>
</dbReference>
<accession>A0A142CTW3</accession>
<dbReference type="OrthoDB" id="3321at2157"/>
<dbReference type="PROSITE" id="PS51273">
    <property type="entry name" value="GATASE_TYPE_1"/>
    <property type="match status" value="1"/>
</dbReference>